<dbReference type="Proteomes" id="UP000830167">
    <property type="component" value="Chromosome"/>
</dbReference>
<reference evidence="1" key="1">
    <citation type="submission" date="2021-12" db="EMBL/GenBank/DDBJ databases">
        <title>Alicyclobacillaceae gen. nov., sp. nov., isolated from chalcocite enrichment system.</title>
        <authorList>
            <person name="Jiang Z."/>
        </authorList>
    </citation>
    <scope>NUCLEOTIDE SEQUENCE</scope>
    <source>
        <strain evidence="1">MYW30-H2</strain>
    </source>
</reference>
<evidence type="ECO:0000313" key="1">
    <source>
        <dbReference type="EMBL" id="UOF92163.1"/>
    </source>
</evidence>
<dbReference type="RefSeq" id="WP_347438849.1">
    <property type="nucleotide sequence ID" value="NZ_CP089291.1"/>
</dbReference>
<accession>A0ABY4CSF6</accession>
<keyword evidence="2" id="KW-1185">Reference proteome</keyword>
<protein>
    <submittedName>
        <fullName evidence="1">Uncharacterized protein</fullName>
    </submittedName>
</protein>
<evidence type="ECO:0000313" key="2">
    <source>
        <dbReference type="Proteomes" id="UP000830167"/>
    </source>
</evidence>
<proteinExistence type="predicted"/>
<sequence>MKIIITDNALQLLKSYGWSTIRIESPKTVKSAGKHGSSIFEEPAKVLEGIPRQEQEWDVHIVSSITVYTSKHLKVKDTLTIDEIHDGEHRIFIAKGYEATINE</sequence>
<name>A0ABY4CSF6_9BACL</name>
<dbReference type="EMBL" id="CP089291">
    <property type="protein sequence ID" value="UOF92163.1"/>
    <property type="molecule type" value="Genomic_DNA"/>
</dbReference>
<organism evidence="1 2">
    <name type="scientific">Fodinisporobacter ferrooxydans</name>
    <dbReference type="NCBI Taxonomy" id="2901836"/>
    <lineage>
        <taxon>Bacteria</taxon>
        <taxon>Bacillati</taxon>
        <taxon>Bacillota</taxon>
        <taxon>Bacilli</taxon>
        <taxon>Bacillales</taxon>
        <taxon>Alicyclobacillaceae</taxon>
        <taxon>Fodinisporobacter</taxon>
    </lineage>
</organism>
<gene>
    <name evidence="1" type="ORF">LSG31_08190</name>
</gene>